<organism evidence="1 2">
    <name type="scientific">Beauveria brongniartii RCEF 3172</name>
    <dbReference type="NCBI Taxonomy" id="1081107"/>
    <lineage>
        <taxon>Eukaryota</taxon>
        <taxon>Fungi</taxon>
        <taxon>Dikarya</taxon>
        <taxon>Ascomycota</taxon>
        <taxon>Pezizomycotina</taxon>
        <taxon>Sordariomycetes</taxon>
        <taxon>Hypocreomycetidae</taxon>
        <taxon>Hypocreales</taxon>
        <taxon>Cordycipitaceae</taxon>
        <taxon>Beauveria</taxon>
        <taxon>Beauveria brongniartii</taxon>
    </lineage>
</organism>
<evidence type="ECO:0000313" key="1">
    <source>
        <dbReference type="EMBL" id="OAA45994.1"/>
    </source>
</evidence>
<evidence type="ECO:0000313" key="2">
    <source>
        <dbReference type="Proteomes" id="UP000076863"/>
    </source>
</evidence>
<keyword evidence="2" id="KW-1185">Reference proteome</keyword>
<dbReference type="AlphaFoldDB" id="A0A167G0J6"/>
<reference evidence="1 2" key="1">
    <citation type="journal article" date="2016" name="Genome Biol. Evol.">
        <title>Divergent and convergent evolution of fungal pathogenicity.</title>
        <authorList>
            <person name="Shang Y."/>
            <person name="Xiao G."/>
            <person name="Zheng P."/>
            <person name="Cen K."/>
            <person name="Zhan S."/>
            <person name="Wang C."/>
        </authorList>
    </citation>
    <scope>NUCLEOTIDE SEQUENCE [LARGE SCALE GENOMIC DNA]</scope>
    <source>
        <strain evidence="1 2">RCEF 3172</strain>
    </source>
</reference>
<gene>
    <name evidence="1" type="ORF">BBO_03635</name>
</gene>
<comment type="caution">
    <text evidence="1">The sequence shown here is derived from an EMBL/GenBank/DDBJ whole genome shotgun (WGS) entry which is preliminary data.</text>
</comment>
<accession>A0A167G0J6</accession>
<dbReference type="EMBL" id="AZHA01000008">
    <property type="protein sequence ID" value="OAA45994.1"/>
    <property type="molecule type" value="Genomic_DNA"/>
</dbReference>
<dbReference type="OrthoDB" id="4857897at2759"/>
<protein>
    <submittedName>
        <fullName evidence="1">Uncharacterized protein</fullName>
    </submittedName>
</protein>
<proteinExistence type="predicted"/>
<sequence length="227" mass="26400">MSMYSRFYQIPYPSHKSPMDGDTAHRDLDWACAAQTDRVFSFDVDERGVTRDQKLHLLQAEFWPALARWVEARQEVLPGGTLVGGWWRADMMGMLDWYRDCLRMTPRWDDAVVAHADGVWRDALLTSPWFHWAEFFPLLKEPVLDERGRPVTDARGRVLYQDRDPRQDGMEDAFMDLWEAVANARPLKKTPNGQFILPHMLPPCYEMRQAQRRIKAAATEIGPCVSF</sequence>
<dbReference type="Proteomes" id="UP000076863">
    <property type="component" value="Unassembled WGS sequence"/>
</dbReference>
<name>A0A167G0J6_9HYPO</name>